<feature type="domain" description="GST C-terminal" evidence="2">
    <location>
        <begin position="92"/>
        <end position="217"/>
    </location>
</feature>
<dbReference type="InterPro" id="IPR036249">
    <property type="entry name" value="Thioredoxin-like_sf"/>
</dbReference>
<evidence type="ECO:0000313" key="3">
    <source>
        <dbReference type="EMBL" id="CDO59597.1"/>
    </source>
</evidence>
<dbReference type="Proteomes" id="UP000032160">
    <property type="component" value="Chromosome I"/>
</dbReference>
<dbReference type="SFLD" id="SFLDS00019">
    <property type="entry name" value="Glutathione_Transferase_(cytos"/>
    <property type="match status" value="1"/>
</dbReference>
<accession>X5MCW0</accession>
<proteinExistence type="predicted"/>
<dbReference type="Pfam" id="PF00043">
    <property type="entry name" value="GST_C"/>
    <property type="match status" value="1"/>
</dbReference>
<dbReference type="RefSeq" id="WP_043950202.1">
    <property type="nucleotide sequence ID" value="NZ_HG966617.1"/>
</dbReference>
<dbReference type="PANTHER" id="PTHR44051:SF8">
    <property type="entry name" value="GLUTATHIONE S-TRANSFERASE GSTA"/>
    <property type="match status" value="1"/>
</dbReference>
<dbReference type="OrthoDB" id="9803562at2"/>
<reference evidence="3 4" key="1">
    <citation type="journal article" date="2014" name="Front. Genet.">
        <title>Genome and metabolic network of "Candidatus Phaeomarinobacter ectocarpi" Ec32, a new candidate genus of Alphaproteobacteria frequently associated with brown algae.</title>
        <authorList>
            <person name="Dittami S.M."/>
            <person name="Barbeyron T."/>
            <person name="Boyen C."/>
            <person name="Cambefort J."/>
            <person name="Collet G."/>
            <person name="Delage L."/>
            <person name="Gobet A."/>
            <person name="Groisillier A."/>
            <person name="Leblanc C."/>
            <person name="Michel G."/>
            <person name="Scornet D."/>
            <person name="Siegel A."/>
            <person name="Tapia J.E."/>
            <person name="Tonon T."/>
        </authorList>
    </citation>
    <scope>NUCLEOTIDE SEQUENCE [LARGE SCALE GENOMIC DNA]</scope>
    <source>
        <strain evidence="3 4">Ec32</strain>
    </source>
</reference>
<keyword evidence="3" id="KW-0808">Transferase</keyword>
<dbReference type="SFLD" id="SFLDG00358">
    <property type="entry name" value="Main_(cytGST)"/>
    <property type="match status" value="1"/>
</dbReference>
<dbReference type="SUPFAM" id="SSF52833">
    <property type="entry name" value="Thioredoxin-like"/>
    <property type="match status" value="1"/>
</dbReference>
<evidence type="ECO:0000259" key="2">
    <source>
        <dbReference type="PROSITE" id="PS50405"/>
    </source>
</evidence>
<dbReference type="SUPFAM" id="SSF47616">
    <property type="entry name" value="GST C-terminal domain-like"/>
    <property type="match status" value="1"/>
</dbReference>
<dbReference type="InterPro" id="IPR004045">
    <property type="entry name" value="Glutathione_S-Trfase_N"/>
</dbReference>
<dbReference type="InterPro" id="IPR010987">
    <property type="entry name" value="Glutathione-S-Trfase_C-like"/>
</dbReference>
<dbReference type="STRING" id="1458461.BN1012_Phect1383"/>
<protein>
    <submittedName>
        <fullName evidence="3">Glutathione S-transferase</fullName>
        <ecNumber evidence="3">2.5.1.18</ecNumber>
    </submittedName>
</protein>
<dbReference type="SFLD" id="SFLDG01151">
    <property type="entry name" value="Main.2:_Nu-like"/>
    <property type="match status" value="1"/>
</dbReference>
<dbReference type="Gene3D" id="3.40.30.10">
    <property type="entry name" value="Glutaredoxin"/>
    <property type="match status" value="1"/>
</dbReference>
<dbReference type="InterPro" id="IPR036282">
    <property type="entry name" value="Glutathione-S-Trfase_C_sf"/>
</dbReference>
<name>X5MCW0_9HYPH</name>
<dbReference type="PATRIC" id="fig|1458461.3.peg.1382"/>
<dbReference type="HOGENOM" id="CLU_011226_14_4_5"/>
<dbReference type="InterPro" id="IPR040079">
    <property type="entry name" value="Glutathione_S-Trfase"/>
</dbReference>
<dbReference type="PROSITE" id="PS50404">
    <property type="entry name" value="GST_NTER"/>
    <property type="match status" value="1"/>
</dbReference>
<gene>
    <name evidence="3" type="ORF">BN1012_Phect1383</name>
</gene>
<dbReference type="AlphaFoldDB" id="X5MCW0"/>
<dbReference type="EC" id="2.5.1.18" evidence="3"/>
<evidence type="ECO:0000259" key="1">
    <source>
        <dbReference type="PROSITE" id="PS50404"/>
    </source>
</evidence>
<dbReference type="GO" id="GO:0004364">
    <property type="term" value="F:glutathione transferase activity"/>
    <property type="evidence" value="ECO:0007669"/>
    <property type="project" value="UniProtKB-EC"/>
</dbReference>
<dbReference type="PROSITE" id="PS50405">
    <property type="entry name" value="GST_CTER"/>
    <property type="match status" value="1"/>
</dbReference>
<organism evidence="3 4">
    <name type="scientific">Candidatus Phaeomarinibacter ectocarpi</name>
    <dbReference type="NCBI Taxonomy" id="1458461"/>
    <lineage>
        <taxon>Bacteria</taxon>
        <taxon>Pseudomonadati</taxon>
        <taxon>Pseudomonadota</taxon>
        <taxon>Alphaproteobacteria</taxon>
        <taxon>Hyphomicrobiales</taxon>
        <taxon>Parvibaculaceae</taxon>
        <taxon>Candidatus Phaeomarinibacter</taxon>
    </lineage>
</organism>
<dbReference type="EMBL" id="HG966617">
    <property type="protein sequence ID" value="CDO59597.1"/>
    <property type="molecule type" value="Genomic_DNA"/>
</dbReference>
<sequence length="239" mass="27123">MTAPITLYTGPTPNGRKVSIALEEMGLPYTLEYVDILEGDQHTPAFRALNPNNKFPVIIDPDGPGGEELVLWESGAILWYLAEKTGRFLPASGTARHLAHQWLMFQMASVGPMFGQFAHFFFYAKDKHPYSIERYQSEMRRLLDVMEEHLSQHTWFAGDDYTIADMAVLPWVEGTVDVPGIENVDSLRAWVHRLKARPAVTKALDVAREKVRKETVEGGMKDLDDTHRSQLFGEAQYTR</sequence>
<dbReference type="InterPro" id="IPR004046">
    <property type="entry name" value="GST_C"/>
</dbReference>
<dbReference type="KEGG" id="pect:BN1012_Phect1383"/>
<dbReference type="CDD" id="cd03048">
    <property type="entry name" value="GST_N_Ure2p_like"/>
    <property type="match status" value="1"/>
</dbReference>
<dbReference type="Gene3D" id="1.20.1050.10">
    <property type="match status" value="1"/>
</dbReference>
<dbReference type="PANTHER" id="PTHR44051">
    <property type="entry name" value="GLUTATHIONE S-TRANSFERASE-RELATED"/>
    <property type="match status" value="1"/>
</dbReference>
<dbReference type="Pfam" id="PF13409">
    <property type="entry name" value="GST_N_2"/>
    <property type="match status" value="1"/>
</dbReference>
<evidence type="ECO:0000313" key="4">
    <source>
        <dbReference type="Proteomes" id="UP000032160"/>
    </source>
</evidence>
<keyword evidence="4" id="KW-1185">Reference proteome</keyword>
<feature type="domain" description="GST N-terminal" evidence="1">
    <location>
        <begin position="2"/>
        <end position="89"/>
    </location>
</feature>